<dbReference type="SUPFAM" id="SSF57903">
    <property type="entry name" value="FYVE/PHD zinc finger"/>
    <property type="match status" value="2"/>
</dbReference>
<dbReference type="PROSITE" id="PS01359">
    <property type="entry name" value="ZF_PHD_1"/>
    <property type="match status" value="1"/>
</dbReference>
<evidence type="ECO:0000256" key="5">
    <source>
        <dbReference type="ARBA" id="ARBA00023242"/>
    </source>
</evidence>
<keyword evidence="3 6" id="KW-0863">Zinc-finger</keyword>
<dbReference type="SUPFAM" id="SSF55729">
    <property type="entry name" value="Acyl-CoA N-acyltransferases (Nat)"/>
    <property type="match status" value="1"/>
</dbReference>
<dbReference type="SMART" id="SM00249">
    <property type="entry name" value="PHD"/>
    <property type="match status" value="2"/>
</dbReference>
<dbReference type="GO" id="GO:0000977">
    <property type="term" value="F:RNA polymerase II transcription regulatory region sequence-specific DNA binding"/>
    <property type="evidence" value="ECO:0007669"/>
    <property type="project" value="TreeGrafter"/>
</dbReference>
<feature type="region of interest" description="Disordered" evidence="7">
    <location>
        <begin position="386"/>
        <end position="414"/>
    </location>
</feature>
<dbReference type="GO" id="GO:0005634">
    <property type="term" value="C:nucleus"/>
    <property type="evidence" value="ECO:0007669"/>
    <property type="project" value="UniProtKB-SubCell"/>
</dbReference>
<dbReference type="InterPro" id="IPR011011">
    <property type="entry name" value="Znf_FYVE_PHD"/>
</dbReference>
<dbReference type="AlphaFoldDB" id="A0A5P1EGC8"/>
<feature type="region of interest" description="Disordered" evidence="7">
    <location>
        <begin position="43"/>
        <end position="226"/>
    </location>
</feature>
<dbReference type="CDD" id="cd15539">
    <property type="entry name" value="PHD1_AIRE"/>
    <property type="match status" value="1"/>
</dbReference>
<evidence type="ECO:0000256" key="1">
    <source>
        <dbReference type="ARBA" id="ARBA00004123"/>
    </source>
</evidence>
<keyword evidence="4" id="KW-0862">Zinc</keyword>
<dbReference type="InterPro" id="IPR019787">
    <property type="entry name" value="Znf_PHD-finger"/>
</dbReference>
<comment type="subcellular location">
    <subcellularLocation>
        <location evidence="1">Nucleus</location>
    </subcellularLocation>
</comment>
<dbReference type="InterPro" id="IPR032308">
    <property type="entry name" value="TDBD"/>
</dbReference>
<dbReference type="InterPro" id="IPR019786">
    <property type="entry name" value="Zinc_finger_PHD-type_CS"/>
</dbReference>
<feature type="region of interest" description="Disordered" evidence="7">
    <location>
        <begin position="1"/>
        <end position="22"/>
    </location>
</feature>
<evidence type="ECO:0000259" key="9">
    <source>
        <dbReference type="PROSITE" id="PS51186"/>
    </source>
</evidence>
<dbReference type="PANTHER" id="PTHR47025:SF2">
    <property type="entry name" value="AUTOIMMUNE REGULATOR"/>
    <property type="match status" value="1"/>
</dbReference>
<proteinExistence type="predicted"/>
<feature type="domain" description="PHD-type" evidence="8">
    <location>
        <begin position="550"/>
        <end position="595"/>
    </location>
</feature>
<feature type="compositionally biased region" description="Low complexity" evidence="7">
    <location>
        <begin position="57"/>
        <end position="78"/>
    </location>
</feature>
<dbReference type="PANTHER" id="PTHR47025">
    <property type="entry name" value="AUTOIMMUNE REGULATOR"/>
    <property type="match status" value="1"/>
</dbReference>
<dbReference type="InterPro" id="IPR000182">
    <property type="entry name" value="GNAT_dom"/>
</dbReference>
<feature type="domain" description="N-acetyltransferase" evidence="9">
    <location>
        <begin position="756"/>
        <end position="898"/>
    </location>
</feature>
<evidence type="ECO:0000313" key="10">
    <source>
        <dbReference type="EMBL" id="ONK63751.1"/>
    </source>
</evidence>
<evidence type="ECO:0000256" key="7">
    <source>
        <dbReference type="SAM" id="MobiDB-lite"/>
    </source>
</evidence>
<evidence type="ECO:0008006" key="12">
    <source>
        <dbReference type="Google" id="ProtNLM"/>
    </source>
</evidence>
<evidence type="ECO:0000256" key="3">
    <source>
        <dbReference type="ARBA" id="ARBA00022771"/>
    </source>
</evidence>
<dbReference type="Pfam" id="PF23011">
    <property type="entry name" value="PHD-1st_NSD"/>
    <property type="match status" value="1"/>
</dbReference>
<dbReference type="Gene3D" id="3.40.630.30">
    <property type="match status" value="1"/>
</dbReference>
<dbReference type="OMA" id="CENMFAK"/>
<dbReference type="InterPro" id="IPR016181">
    <property type="entry name" value="Acyl_CoA_acyltransferase"/>
</dbReference>
<dbReference type="InterPro" id="IPR059153">
    <property type="entry name" value="NSD_PHD-1st"/>
</dbReference>
<evidence type="ECO:0000256" key="2">
    <source>
        <dbReference type="ARBA" id="ARBA00022723"/>
    </source>
</evidence>
<feature type="compositionally biased region" description="Polar residues" evidence="7">
    <location>
        <begin position="79"/>
        <end position="88"/>
    </location>
</feature>
<dbReference type="InterPro" id="IPR001965">
    <property type="entry name" value="Znf_PHD"/>
</dbReference>
<dbReference type="InterPro" id="IPR013083">
    <property type="entry name" value="Znf_RING/FYVE/PHD"/>
</dbReference>
<sequence>MKSPPPSSAEIPSVETPKTQEQVVIPIDDGELAEEPVVENPIPIDEVLRGSPHVVDSPKVAAQAPPPAAADVSAGSPPENGNDSSEMVNESPEFKPAVDNALVEDPPATAGAAGNSPAKPATVDGHEGPKTEISMLDKPAKRFTRSSLIGPETEQEGVAMENRVETKDSSCLSEKPTSRRFTRSLLKGTAEDTSAGEVSATTTSGSDGTRGSGVNADDGSSDMTPTKKMELKMSKKIALNKLPTNVRDLLGTGLLEGLPVKYVVYVGKPYGLEGVIKGNGILCSCSFCKGAKVVSAYNFEVHAGSTKKHPSDYIFLENGKSLRDVLRACTSAPLDMLESAIQNVVGVMPPSKPSICQKCEEIFHTPRTGKFALFCDSCLEPTKQMTPRPFQGSPIPAKLPSKVSAGDGSNGSYKKISSQKKSIIQTKVLAGDASDGSTKNTSSHKKVVGKLTRKDLGLHKLVFMDDILPEGTEVGYYVRGMRLLKGYIKDSGICCDCCNSVVSPSQFEAHAGRAQRRKPYNNIYTSNGVSLHELSVSLSKGRKLSATENDDLCSICADGGDLLLCDLCPRAFHKECVGLSSIPKGDWYCRYCQDMHQREKCLSTNDNAIAAGRVAGVDPIEQIITRCIRIVTTSTDIGGCALCRSHDFSRSGFDNRTVMLCDQCEKEYHVGCLKDHNMCDLKELPEGEWFCSTNCSRIHADLQELLRESKPLEDIHVDIIMKKCEEKGIKKDAKDDVRWRLLSGKTSPADSKLLLSEAVTIFHESFDPIVDAVTGRDLIPSMVYGREVRDQDFGGMYCVVLTLNSSVVSAGILRVLGCEVAELPLVATSKDSQGLGYFQSLFACIEKLLESLKIKHFVLPSADEAKSIWTKKFGFSKITQEQLVEYAKGARPMIFQGTSWLYKPVPCTQDSFSGNPT</sequence>
<evidence type="ECO:0000313" key="11">
    <source>
        <dbReference type="Proteomes" id="UP000243459"/>
    </source>
</evidence>
<evidence type="ECO:0000256" key="4">
    <source>
        <dbReference type="ARBA" id="ARBA00022833"/>
    </source>
</evidence>
<dbReference type="PROSITE" id="PS51186">
    <property type="entry name" value="GNAT"/>
    <property type="match status" value="1"/>
</dbReference>
<accession>A0A5P1EGC8</accession>
<evidence type="ECO:0000259" key="8">
    <source>
        <dbReference type="PROSITE" id="PS50016"/>
    </source>
</evidence>
<dbReference type="Gene3D" id="3.30.40.10">
    <property type="entry name" value="Zinc/RING finger domain, C3HC4 (zinc finger)"/>
    <property type="match status" value="2"/>
</dbReference>
<dbReference type="Pfam" id="PF16135">
    <property type="entry name" value="TDBD"/>
    <property type="match status" value="2"/>
</dbReference>
<dbReference type="GO" id="GO:0045944">
    <property type="term" value="P:positive regulation of transcription by RNA polymerase II"/>
    <property type="evidence" value="ECO:0007669"/>
    <property type="project" value="TreeGrafter"/>
</dbReference>
<organism evidence="10 11">
    <name type="scientific">Asparagus officinalis</name>
    <name type="common">Garden asparagus</name>
    <dbReference type="NCBI Taxonomy" id="4686"/>
    <lineage>
        <taxon>Eukaryota</taxon>
        <taxon>Viridiplantae</taxon>
        <taxon>Streptophyta</taxon>
        <taxon>Embryophyta</taxon>
        <taxon>Tracheophyta</taxon>
        <taxon>Spermatophyta</taxon>
        <taxon>Magnoliopsida</taxon>
        <taxon>Liliopsida</taxon>
        <taxon>Asparagales</taxon>
        <taxon>Asparagaceae</taxon>
        <taxon>Asparagoideae</taxon>
        <taxon>Asparagus</taxon>
    </lineage>
</organism>
<feature type="compositionally biased region" description="Low complexity" evidence="7">
    <location>
        <begin position="199"/>
        <end position="213"/>
    </location>
</feature>
<keyword evidence="5" id="KW-0539">Nucleus</keyword>
<dbReference type="GO" id="GO:0003682">
    <property type="term" value="F:chromatin binding"/>
    <property type="evidence" value="ECO:0007669"/>
    <property type="project" value="TreeGrafter"/>
</dbReference>
<dbReference type="Proteomes" id="UP000243459">
    <property type="component" value="Chromosome 7"/>
</dbReference>
<dbReference type="GO" id="GO:0008270">
    <property type="term" value="F:zinc ion binding"/>
    <property type="evidence" value="ECO:0007669"/>
    <property type="project" value="UniProtKB-KW"/>
</dbReference>
<dbReference type="PROSITE" id="PS50016">
    <property type="entry name" value="ZF_PHD_2"/>
    <property type="match status" value="1"/>
</dbReference>
<reference evidence="11" key="1">
    <citation type="journal article" date="2017" name="Nat. Commun.">
        <title>The asparagus genome sheds light on the origin and evolution of a young Y chromosome.</title>
        <authorList>
            <person name="Harkess A."/>
            <person name="Zhou J."/>
            <person name="Xu C."/>
            <person name="Bowers J.E."/>
            <person name="Van der Hulst R."/>
            <person name="Ayyampalayam S."/>
            <person name="Mercati F."/>
            <person name="Riccardi P."/>
            <person name="McKain M.R."/>
            <person name="Kakrana A."/>
            <person name="Tang H."/>
            <person name="Ray J."/>
            <person name="Groenendijk J."/>
            <person name="Arikit S."/>
            <person name="Mathioni S.M."/>
            <person name="Nakano M."/>
            <person name="Shan H."/>
            <person name="Telgmann-Rauber A."/>
            <person name="Kanno A."/>
            <person name="Yue Z."/>
            <person name="Chen H."/>
            <person name="Li W."/>
            <person name="Chen Y."/>
            <person name="Xu X."/>
            <person name="Zhang Y."/>
            <person name="Luo S."/>
            <person name="Chen H."/>
            <person name="Gao J."/>
            <person name="Mao Z."/>
            <person name="Pires J.C."/>
            <person name="Luo M."/>
            <person name="Kudrna D."/>
            <person name="Wing R.A."/>
            <person name="Meyers B.C."/>
            <person name="Yi K."/>
            <person name="Kong H."/>
            <person name="Lavrijsen P."/>
            <person name="Sunseri F."/>
            <person name="Falavigna A."/>
            <person name="Ye Y."/>
            <person name="Leebens-Mack J.H."/>
            <person name="Chen G."/>
        </authorList>
    </citation>
    <scope>NUCLEOTIDE SEQUENCE [LARGE SCALE GENOMIC DNA]</scope>
    <source>
        <strain evidence="11">cv. DH0086</strain>
    </source>
</reference>
<dbReference type="EMBL" id="CM007387">
    <property type="protein sequence ID" value="ONK63751.1"/>
    <property type="molecule type" value="Genomic_DNA"/>
</dbReference>
<gene>
    <name evidence="10" type="ORF">A4U43_C07F18560</name>
</gene>
<dbReference type="InterPro" id="IPR056511">
    <property type="entry name" value="IDM1_C"/>
</dbReference>
<protein>
    <recommendedName>
        <fullName evidence="12">PHD-type domain-containing protein</fullName>
    </recommendedName>
</protein>
<keyword evidence="11" id="KW-1185">Reference proteome</keyword>
<evidence type="ECO:0000256" key="6">
    <source>
        <dbReference type="PROSITE-ProRule" id="PRU00146"/>
    </source>
</evidence>
<dbReference type="Gramene" id="ONK63751">
    <property type="protein sequence ID" value="ONK63751"/>
    <property type="gene ID" value="A4U43_C07F18560"/>
</dbReference>
<keyword evidence="2" id="KW-0479">Metal-binding</keyword>
<dbReference type="Pfam" id="PF23209">
    <property type="entry name" value="IDM1_C"/>
    <property type="match status" value="1"/>
</dbReference>
<dbReference type="FunFam" id="3.30.40.10:FF:000494">
    <property type="entry name" value="Acyl-CoA N-acyltransferase with RING/FYVE/PHD-type zinc finger domain"/>
    <property type="match status" value="1"/>
</dbReference>
<dbReference type="OrthoDB" id="1903104at2759"/>
<dbReference type="GO" id="GO:0016747">
    <property type="term" value="F:acyltransferase activity, transferring groups other than amino-acyl groups"/>
    <property type="evidence" value="ECO:0007669"/>
    <property type="project" value="InterPro"/>
</dbReference>
<dbReference type="FunFam" id="3.30.40.10:FF:000506">
    <property type="entry name" value="Acyl-CoA N-acyltransferase with RING/FYVE/PHD-type zinc finger domain"/>
    <property type="match status" value="1"/>
</dbReference>
<dbReference type="GO" id="GO:0042393">
    <property type="term" value="F:histone binding"/>
    <property type="evidence" value="ECO:0007669"/>
    <property type="project" value="TreeGrafter"/>
</dbReference>
<name>A0A5P1EGC8_ASPOF</name>